<dbReference type="EMBL" id="BLXT01007492">
    <property type="protein sequence ID" value="GFO39388.1"/>
    <property type="molecule type" value="Genomic_DNA"/>
</dbReference>
<name>A0AAV4D5C5_9GAST</name>
<evidence type="ECO:0000313" key="1">
    <source>
        <dbReference type="EMBL" id="GFO39388.1"/>
    </source>
</evidence>
<organism evidence="1 2">
    <name type="scientific">Plakobranchus ocellatus</name>
    <dbReference type="NCBI Taxonomy" id="259542"/>
    <lineage>
        <taxon>Eukaryota</taxon>
        <taxon>Metazoa</taxon>
        <taxon>Spiralia</taxon>
        <taxon>Lophotrochozoa</taxon>
        <taxon>Mollusca</taxon>
        <taxon>Gastropoda</taxon>
        <taxon>Heterobranchia</taxon>
        <taxon>Euthyneura</taxon>
        <taxon>Panpulmonata</taxon>
        <taxon>Sacoglossa</taxon>
        <taxon>Placobranchoidea</taxon>
        <taxon>Plakobranchidae</taxon>
        <taxon>Plakobranchus</taxon>
    </lineage>
</organism>
<keyword evidence="2" id="KW-1185">Reference proteome</keyword>
<dbReference type="AlphaFoldDB" id="A0AAV4D5C5"/>
<sequence>MGSDNASVKFGKHNEVVAKLRSQQPNVIALGFPCHLTNLVAQKTALSLPVSVYSLLVDLFYYMEGSVNKKLRLKVIQEFLSRASTPPGLPHQPLIPAESHQSLPQPGLTNLLQQTDLTSLCPQPGLTNLLQQTVSPVSAPSLVSLDSATSLFSPSSSLSLVSPA</sequence>
<protein>
    <submittedName>
        <fullName evidence="1">Uncharacterized protein</fullName>
    </submittedName>
</protein>
<dbReference type="PANTHER" id="PTHR37162">
    <property type="entry name" value="HAT FAMILY DIMERISATION DOMAINCONTAINING PROTEIN-RELATED"/>
    <property type="match status" value="1"/>
</dbReference>
<comment type="caution">
    <text evidence="1">The sequence shown here is derived from an EMBL/GenBank/DDBJ whole genome shotgun (WGS) entry which is preliminary data.</text>
</comment>
<gene>
    <name evidence="1" type="ORF">PoB_006589300</name>
</gene>
<accession>A0AAV4D5C5</accession>
<proteinExistence type="predicted"/>
<evidence type="ECO:0000313" key="2">
    <source>
        <dbReference type="Proteomes" id="UP000735302"/>
    </source>
</evidence>
<dbReference type="Proteomes" id="UP000735302">
    <property type="component" value="Unassembled WGS sequence"/>
</dbReference>
<dbReference type="PANTHER" id="PTHR37162:SF10">
    <property type="entry name" value="DUF4371 DOMAIN-CONTAINING PROTEIN"/>
    <property type="match status" value="1"/>
</dbReference>
<reference evidence="1 2" key="1">
    <citation type="journal article" date="2021" name="Elife">
        <title>Chloroplast acquisition without the gene transfer in kleptoplastic sea slugs, Plakobranchus ocellatus.</title>
        <authorList>
            <person name="Maeda T."/>
            <person name="Takahashi S."/>
            <person name="Yoshida T."/>
            <person name="Shimamura S."/>
            <person name="Takaki Y."/>
            <person name="Nagai Y."/>
            <person name="Toyoda A."/>
            <person name="Suzuki Y."/>
            <person name="Arimoto A."/>
            <person name="Ishii H."/>
            <person name="Satoh N."/>
            <person name="Nishiyama T."/>
            <person name="Hasebe M."/>
            <person name="Maruyama T."/>
            <person name="Minagawa J."/>
            <person name="Obokata J."/>
            <person name="Shigenobu S."/>
        </authorList>
    </citation>
    <scope>NUCLEOTIDE SEQUENCE [LARGE SCALE GENOMIC DNA]</scope>
</reference>